<evidence type="ECO:0000256" key="4">
    <source>
        <dbReference type="ARBA" id="ARBA00023098"/>
    </source>
</evidence>
<evidence type="ECO:0000256" key="1">
    <source>
        <dbReference type="ARBA" id="ARBA00022516"/>
    </source>
</evidence>
<name>E0NUL4_9BACT</name>
<dbReference type="PANTHER" id="PTHR43480:SF1">
    <property type="entry name" value="ACYL-[ACYL-CARRIER-PROTEIN]--UDP-N-ACETYLGLUCOSAMINE O-ACYLTRANSFERASE, MITOCHONDRIAL-RELATED"/>
    <property type="match status" value="1"/>
</dbReference>
<keyword evidence="3 7" id="KW-0808">Transferase</keyword>
<dbReference type="Gene3D" id="2.160.10.10">
    <property type="entry name" value="Hexapeptide repeat proteins"/>
    <property type="match status" value="1"/>
</dbReference>
<feature type="domain" description="UDP N-acetylglucosamine O-acyltransferase C-terminal" evidence="6">
    <location>
        <begin position="201"/>
        <end position="282"/>
    </location>
</feature>
<sequence>MPWAAARNEACTHNIYLNNSKYRIYMASEISTKAEISPNAKIGENCKIYPFVYIEGDVEIGDNCVIYPFVSILDGTRMGADNKVHQCSVIGAIPQDFDFCGEHSETLIGKGNTIRENVVVNRATHAGGQTVIGNDNFLMEGAHISHDTKVGNGCVFGYGTKIAGDCEIGNGVIFSSSVIENARTRVGERAMIQAGTTFSKDVPPYVIAGGKPIAYGGVSSTLLRSYGIAEKTLNHIANAYRLLFHGQNSVFDSIIQIEQQVPDSPEIRNIIEFLKQTRQGIMTKM</sequence>
<dbReference type="NCBIfam" id="NF003657">
    <property type="entry name" value="PRK05289.1"/>
    <property type="match status" value="1"/>
</dbReference>
<keyword evidence="4" id="KW-0443">Lipid metabolism</keyword>
<comment type="caution">
    <text evidence="7">The sequence shown here is derived from an EMBL/GenBank/DDBJ whole genome shotgun (WGS) entry which is preliminary data.</text>
</comment>
<keyword evidence="1" id="KW-0444">Lipid biosynthesis</keyword>
<dbReference type="PIRSF" id="PIRSF000456">
    <property type="entry name" value="UDP-GlcNAc_acltr"/>
    <property type="match status" value="1"/>
</dbReference>
<dbReference type="Pfam" id="PF00132">
    <property type="entry name" value="Hexapep"/>
    <property type="match status" value="2"/>
</dbReference>
<evidence type="ECO:0000256" key="3">
    <source>
        <dbReference type="ARBA" id="ARBA00022679"/>
    </source>
</evidence>
<reference evidence="7" key="1">
    <citation type="submission" date="2010-07" db="EMBL/GenBank/DDBJ databases">
        <authorList>
            <person name="Muzny D."/>
            <person name="Qin X."/>
            <person name="Deng J."/>
            <person name="Jiang H."/>
            <person name="Liu Y."/>
            <person name="Qu J."/>
            <person name="Song X.-Z."/>
            <person name="Zhang L."/>
            <person name="Thornton R."/>
            <person name="Coyle M."/>
            <person name="Francisco L."/>
            <person name="Jackson L."/>
            <person name="Javaid M."/>
            <person name="Korchina V."/>
            <person name="Kovar C."/>
            <person name="Mata R."/>
            <person name="Mathew T."/>
            <person name="Ngo R."/>
            <person name="Nguyen L."/>
            <person name="Nguyen N."/>
            <person name="Okwuonu G."/>
            <person name="Ongeri F."/>
            <person name="Pham C."/>
            <person name="Simmons D."/>
            <person name="Wilczek-Boney K."/>
            <person name="Hale W."/>
            <person name="Jakkamsetti A."/>
            <person name="Pham P."/>
            <person name="Ruth R."/>
            <person name="San Lucas F."/>
            <person name="Warren J."/>
            <person name="Zhang J."/>
            <person name="Zhao Z."/>
            <person name="Zhou C."/>
            <person name="Zhu D."/>
            <person name="Lee S."/>
            <person name="Bess C."/>
            <person name="Blankenburg K."/>
            <person name="Forbes L."/>
            <person name="Fu Q."/>
            <person name="Gubbala S."/>
            <person name="Hirani K."/>
            <person name="Jayaseelan J.C."/>
            <person name="Lara F."/>
            <person name="Munidasa M."/>
            <person name="Palculict T."/>
            <person name="Patil S."/>
            <person name="Pu L.-L."/>
            <person name="Saada N."/>
            <person name="Tang L."/>
            <person name="Weissenberger G."/>
            <person name="Zhu Y."/>
            <person name="Hemphill L."/>
            <person name="Shang Y."/>
            <person name="Youmans B."/>
            <person name="Ayvaz T."/>
            <person name="Ross M."/>
            <person name="Santibanez J."/>
            <person name="Aqrawi P."/>
            <person name="Gross S."/>
            <person name="Joshi V."/>
            <person name="Fowler G."/>
            <person name="Nazareth L."/>
            <person name="Reid J."/>
            <person name="Worley K."/>
            <person name="Petrosino J."/>
            <person name="Highlander S."/>
            <person name="Gibbs R."/>
        </authorList>
    </citation>
    <scope>NUCLEOTIDE SEQUENCE [LARGE SCALE GENOMIC DNA]</scope>
    <source>
        <strain evidence="7">DSM 16973</strain>
    </source>
</reference>
<dbReference type="InterPro" id="IPR029098">
    <property type="entry name" value="Acetyltransf_C"/>
</dbReference>
<dbReference type="InterPro" id="IPR010137">
    <property type="entry name" value="Lipid_A_LpxA"/>
</dbReference>
<keyword evidence="8" id="KW-1185">Reference proteome</keyword>
<dbReference type="EMBL" id="AEEI01000052">
    <property type="protein sequence ID" value="EFM01305.1"/>
    <property type="molecule type" value="Genomic_DNA"/>
</dbReference>
<dbReference type="GO" id="GO:0016020">
    <property type="term" value="C:membrane"/>
    <property type="evidence" value="ECO:0007669"/>
    <property type="project" value="GOC"/>
</dbReference>
<keyword evidence="2" id="KW-0441">Lipid A biosynthesis</keyword>
<dbReference type="PANTHER" id="PTHR43480">
    <property type="entry name" value="ACYL-[ACYL-CARRIER-PROTEIN]--UDP-N-ACETYLGLUCOSAMINE O-ACYLTRANSFERASE"/>
    <property type="match status" value="1"/>
</dbReference>
<dbReference type="InterPro" id="IPR037157">
    <property type="entry name" value="Acetyltransf_C_sf"/>
</dbReference>
<dbReference type="GO" id="GO:0009245">
    <property type="term" value="P:lipid A biosynthetic process"/>
    <property type="evidence" value="ECO:0007669"/>
    <property type="project" value="UniProtKB-KW"/>
</dbReference>
<dbReference type="Pfam" id="PF13720">
    <property type="entry name" value="Acetyltransf_11"/>
    <property type="match status" value="1"/>
</dbReference>
<dbReference type="Proteomes" id="UP000004394">
    <property type="component" value="Unassembled WGS sequence"/>
</dbReference>
<evidence type="ECO:0000256" key="2">
    <source>
        <dbReference type="ARBA" id="ARBA00022556"/>
    </source>
</evidence>
<proteinExistence type="predicted"/>
<dbReference type="EC" id="2.3.1.129" evidence="7"/>
<dbReference type="InterPro" id="IPR001451">
    <property type="entry name" value="Hexapep"/>
</dbReference>
<accession>E0NUL4</accession>
<keyword evidence="5 7" id="KW-0012">Acyltransferase</keyword>
<evidence type="ECO:0000256" key="5">
    <source>
        <dbReference type="ARBA" id="ARBA00023315"/>
    </source>
</evidence>
<evidence type="ECO:0000313" key="8">
    <source>
        <dbReference type="Proteomes" id="UP000004394"/>
    </source>
</evidence>
<protein>
    <submittedName>
        <fullName evidence="7">Acyl-[acyl-carrier-protein]-UDP-N-acetylglucosamine O-acyltransferase</fullName>
        <ecNumber evidence="7">2.3.1.129</ecNumber>
    </submittedName>
</protein>
<dbReference type="Gene3D" id="1.20.1180.10">
    <property type="entry name" value="Udp N-acetylglucosamine O-acyltransferase, C-terminal domain"/>
    <property type="match status" value="1"/>
</dbReference>
<dbReference type="SUPFAM" id="SSF51161">
    <property type="entry name" value="Trimeric LpxA-like enzymes"/>
    <property type="match status" value="1"/>
</dbReference>
<evidence type="ECO:0000313" key="7">
    <source>
        <dbReference type="EMBL" id="EFM01305.1"/>
    </source>
</evidence>
<evidence type="ECO:0000259" key="6">
    <source>
        <dbReference type="Pfam" id="PF13720"/>
    </source>
</evidence>
<dbReference type="InterPro" id="IPR011004">
    <property type="entry name" value="Trimer_LpxA-like_sf"/>
</dbReference>
<dbReference type="STRING" id="862515.HMPREF0658_1869"/>
<dbReference type="HOGENOM" id="CLU_061249_0_0_10"/>
<organism evidence="7 8">
    <name type="scientific">Hoylesella marshii DSM 16973 = JCM 13450</name>
    <dbReference type="NCBI Taxonomy" id="862515"/>
    <lineage>
        <taxon>Bacteria</taxon>
        <taxon>Pseudomonadati</taxon>
        <taxon>Bacteroidota</taxon>
        <taxon>Bacteroidia</taxon>
        <taxon>Bacteroidales</taxon>
        <taxon>Prevotellaceae</taxon>
        <taxon>Hoylesella</taxon>
    </lineage>
</organism>
<gene>
    <name evidence="7" type="primary">lpxA2</name>
    <name evidence="7" type="ORF">HMPREF0658_1869</name>
</gene>
<dbReference type="GO" id="GO:0008780">
    <property type="term" value="F:acyl-[acyl-carrier-protein]-UDP-N-acetylglucosamine O-acyltransferase activity"/>
    <property type="evidence" value="ECO:0007669"/>
    <property type="project" value="UniProtKB-EC"/>
</dbReference>
<dbReference type="AlphaFoldDB" id="E0NUL4"/>
<dbReference type="eggNOG" id="COG1043">
    <property type="taxonomic scope" value="Bacteria"/>
</dbReference>